<accession>A0ABQ9YHZ5</accession>
<feature type="region of interest" description="Disordered" evidence="1">
    <location>
        <begin position="1"/>
        <end position="72"/>
    </location>
</feature>
<reference evidence="2 3" key="1">
    <citation type="journal article" date="2022" name="bioRxiv">
        <title>Genomics of Preaxostyla Flagellates Illuminates Evolutionary Transitions and the Path Towards Mitochondrial Loss.</title>
        <authorList>
            <person name="Novak L.V.F."/>
            <person name="Treitli S.C."/>
            <person name="Pyrih J."/>
            <person name="Halakuc P."/>
            <person name="Pipaliya S.V."/>
            <person name="Vacek V."/>
            <person name="Brzon O."/>
            <person name="Soukal P."/>
            <person name="Eme L."/>
            <person name="Dacks J.B."/>
            <person name="Karnkowska A."/>
            <person name="Elias M."/>
            <person name="Hampl V."/>
        </authorList>
    </citation>
    <scope>NUCLEOTIDE SEQUENCE [LARGE SCALE GENOMIC DNA]</scope>
    <source>
        <strain evidence="2">NAU3</strain>
        <tissue evidence="2">Gut</tissue>
    </source>
</reference>
<keyword evidence="3" id="KW-1185">Reference proteome</keyword>
<feature type="compositionally biased region" description="Low complexity" evidence="1">
    <location>
        <begin position="40"/>
        <end position="52"/>
    </location>
</feature>
<feature type="region of interest" description="Disordered" evidence="1">
    <location>
        <begin position="85"/>
        <end position="121"/>
    </location>
</feature>
<evidence type="ECO:0000313" key="2">
    <source>
        <dbReference type="EMBL" id="KAK2963369.1"/>
    </source>
</evidence>
<dbReference type="Proteomes" id="UP001281761">
    <property type="component" value="Unassembled WGS sequence"/>
</dbReference>
<evidence type="ECO:0000256" key="1">
    <source>
        <dbReference type="SAM" id="MobiDB-lite"/>
    </source>
</evidence>
<feature type="compositionally biased region" description="Low complexity" evidence="1">
    <location>
        <begin position="86"/>
        <end position="99"/>
    </location>
</feature>
<sequence>MSSRHHSVRRSHRSQHSHVGSISSPTPVAAFSKPFDGMASISPESSPVQSESVTRRQRHNPENRFEHDLHKLERETRRLKALSLKHTQNQSNHHQQHTQPIQRSSRKSAVIDAENSREDLSSPIRALRPHPFLAESFLLSTGPMSNSIGPDVPITNRITPFGIVSTGNYGISREELELTNIRPEQRQTLHEEQAGFVNQTHQSTHSQYQDYQHDHHLNTHNLPPAKHTFRIYSREEQERALYNAKRAYGQALTSFSFF</sequence>
<name>A0ABQ9YHZ5_9EUKA</name>
<gene>
    <name evidence="2" type="ORF">BLNAU_1903</name>
</gene>
<dbReference type="EMBL" id="JARBJD010000007">
    <property type="protein sequence ID" value="KAK2963369.1"/>
    <property type="molecule type" value="Genomic_DNA"/>
</dbReference>
<evidence type="ECO:0000313" key="3">
    <source>
        <dbReference type="Proteomes" id="UP001281761"/>
    </source>
</evidence>
<feature type="compositionally biased region" description="Basic residues" evidence="1">
    <location>
        <begin position="1"/>
        <end position="16"/>
    </location>
</feature>
<comment type="caution">
    <text evidence="2">The sequence shown here is derived from an EMBL/GenBank/DDBJ whole genome shotgun (WGS) entry which is preliminary data.</text>
</comment>
<protein>
    <submittedName>
        <fullName evidence="2">Uncharacterized protein</fullName>
    </submittedName>
</protein>
<feature type="compositionally biased region" description="Basic and acidic residues" evidence="1">
    <location>
        <begin position="59"/>
        <end position="72"/>
    </location>
</feature>
<proteinExistence type="predicted"/>
<organism evidence="2 3">
    <name type="scientific">Blattamonas nauphoetae</name>
    <dbReference type="NCBI Taxonomy" id="2049346"/>
    <lineage>
        <taxon>Eukaryota</taxon>
        <taxon>Metamonada</taxon>
        <taxon>Preaxostyla</taxon>
        <taxon>Oxymonadida</taxon>
        <taxon>Blattamonas</taxon>
    </lineage>
</organism>